<feature type="transmembrane region" description="Helical" evidence="1">
    <location>
        <begin position="12"/>
        <end position="39"/>
    </location>
</feature>
<feature type="transmembrane region" description="Helical" evidence="1">
    <location>
        <begin position="45"/>
        <end position="62"/>
    </location>
</feature>
<organism evidence="2 3">
    <name type="scientific">Gaiella occulta</name>
    <dbReference type="NCBI Taxonomy" id="1002870"/>
    <lineage>
        <taxon>Bacteria</taxon>
        <taxon>Bacillati</taxon>
        <taxon>Actinomycetota</taxon>
        <taxon>Thermoleophilia</taxon>
        <taxon>Gaiellales</taxon>
        <taxon>Gaiellaceae</taxon>
        <taxon>Gaiella</taxon>
    </lineage>
</organism>
<dbReference type="EMBL" id="QQZY01000003">
    <property type="protein sequence ID" value="RDI74578.1"/>
    <property type="molecule type" value="Genomic_DNA"/>
</dbReference>
<name>A0A7M2YYN3_9ACTN</name>
<dbReference type="AlphaFoldDB" id="A0A7M2YYN3"/>
<evidence type="ECO:0000256" key="1">
    <source>
        <dbReference type="SAM" id="Phobius"/>
    </source>
</evidence>
<feature type="transmembrane region" description="Helical" evidence="1">
    <location>
        <begin position="69"/>
        <end position="90"/>
    </location>
</feature>
<reference evidence="2 3" key="1">
    <citation type="submission" date="2018-07" db="EMBL/GenBank/DDBJ databases">
        <title>High-quality-draft genome sequence of Gaiella occulta.</title>
        <authorList>
            <person name="Severino R."/>
            <person name="Froufe H.J.C."/>
            <person name="Rainey F.A."/>
            <person name="Barroso C."/>
            <person name="Albuquerque L."/>
            <person name="Lobo-Da-Cunha A."/>
            <person name="Da Costa M.S."/>
            <person name="Egas C."/>
        </authorList>
    </citation>
    <scope>NUCLEOTIDE SEQUENCE [LARGE SCALE GENOMIC DNA]</scope>
    <source>
        <strain evidence="2 3">F2-233</strain>
    </source>
</reference>
<comment type="caution">
    <text evidence="2">The sequence shown here is derived from an EMBL/GenBank/DDBJ whole genome shotgun (WGS) entry which is preliminary data.</text>
</comment>
<reference evidence="3" key="2">
    <citation type="journal article" date="2019" name="MicrobiologyOpen">
        <title>High-quality draft genome sequence of Gaiella occulta isolated from a 150 meter deep mineral water borehole and comparison with the genome sequences of other deep-branching lineages of the phylum Actinobacteria.</title>
        <authorList>
            <person name="Severino R."/>
            <person name="Froufe H.J.C."/>
            <person name="Barroso C."/>
            <person name="Albuquerque L."/>
            <person name="Lobo-da-Cunha A."/>
            <person name="da Costa M.S."/>
            <person name="Egas C."/>
        </authorList>
    </citation>
    <scope>NUCLEOTIDE SEQUENCE [LARGE SCALE GENOMIC DNA]</scope>
    <source>
        <strain evidence="3">F2-233</strain>
    </source>
</reference>
<sequence>MSAVDERRERYTAVDAVAGLLGVASVALSGIAMGMGLILELEARPARTAPIAIILALVVARMSPRYEKLALKAALFAMLAWVVGMTLAVITGNPLI</sequence>
<proteinExistence type="predicted"/>
<protein>
    <submittedName>
        <fullName evidence="2">Uncharacterized protein</fullName>
    </submittedName>
</protein>
<evidence type="ECO:0000313" key="2">
    <source>
        <dbReference type="EMBL" id="RDI74578.1"/>
    </source>
</evidence>
<evidence type="ECO:0000313" key="3">
    <source>
        <dbReference type="Proteomes" id="UP000254134"/>
    </source>
</evidence>
<keyword evidence="3" id="KW-1185">Reference proteome</keyword>
<keyword evidence="1" id="KW-0812">Transmembrane</keyword>
<keyword evidence="1" id="KW-1133">Transmembrane helix</keyword>
<dbReference type="Proteomes" id="UP000254134">
    <property type="component" value="Unassembled WGS sequence"/>
</dbReference>
<accession>A0A7M2YYN3</accession>
<dbReference type="RefSeq" id="WP_114795905.1">
    <property type="nucleotide sequence ID" value="NZ_QQZY01000003.1"/>
</dbReference>
<gene>
    <name evidence="2" type="ORF">Gocc_1467</name>
</gene>
<keyword evidence="1" id="KW-0472">Membrane</keyword>